<comment type="caution">
    <text evidence="3">The sequence shown here is derived from an EMBL/GenBank/DDBJ whole genome shotgun (WGS) entry which is preliminary data.</text>
</comment>
<accession>A0A4R5CAQ5</accession>
<keyword evidence="4" id="KW-1185">Reference proteome</keyword>
<evidence type="ECO:0000256" key="1">
    <source>
        <dbReference type="ARBA" id="ARBA00022723"/>
    </source>
</evidence>
<sequence length="298" mass="33327">MWNEIPCHATEARGKFVSAVDGPRIDTTDWSSMSEAEQVRHLEVEGFVVIPDLLSAERLREMRRELAALPTEGMDYSEHQRSCVDVQWTDSPSCIAVIGLPEMVGFLERLFGDELICTSSMYAVSRPGHPGMAIHTDAQPYGSRIFGPQASAPKLVRVLYYLDDLTPEHAPLKVVPHSHLSLHADANPYRRYLAHPEEVMVTCRAGSAAIINQSVFHANYPNTSETDRELFAIAYRPAWAGPIAQVEEWPAEKVAGLPEHVRRYFGSLNTRKIDFDVRNRSDDMATTAPGINPSRWDG</sequence>
<dbReference type="Pfam" id="PF05721">
    <property type="entry name" value="PhyH"/>
    <property type="match status" value="1"/>
</dbReference>
<name>A0A4R5CAQ5_9ACTN</name>
<dbReference type="EMBL" id="SMKU01000006">
    <property type="protein sequence ID" value="TDD96415.1"/>
    <property type="molecule type" value="Genomic_DNA"/>
</dbReference>
<dbReference type="SUPFAM" id="SSF51197">
    <property type="entry name" value="Clavaminate synthase-like"/>
    <property type="match status" value="1"/>
</dbReference>
<evidence type="ECO:0000256" key="2">
    <source>
        <dbReference type="ARBA" id="ARBA00023004"/>
    </source>
</evidence>
<protein>
    <recommendedName>
        <fullName evidence="5">Phytanoyl-CoA dioxygenase family protein</fullName>
    </recommendedName>
</protein>
<evidence type="ECO:0000313" key="3">
    <source>
        <dbReference type="EMBL" id="TDD96415.1"/>
    </source>
</evidence>
<organism evidence="3 4">
    <name type="scientific">Actinomadura rubrisoli</name>
    <dbReference type="NCBI Taxonomy" id="2530368"/>
    <lineage>
        <taxon>Bacteria</taxon>
        <taxon>Bacillati</taxon>
        <taxon>Actinomycetota</taxon>
        <taxon>Actinomycetes</taxon>
        <taxon>Streptosporangiales</taxon>
        <taxon>Thermomonosporaceae</taxon>
        <taxon>Actinomadura</taxon>
    </lineage>
</organism>
<evidence type="ECO:0000313" key="4">
    <source>
        <dbReference type="Proteomes" id="UP000294513"/>
    </source>
</evidence>
<dbReference type="GO" id="GO:0005506">
    <property type="term" value="F:iron ion binding"/>
    <property type="evidence" value="ECO:0007669"/>
    <property type="project" value="UniProtKB-ARBA"/>
</dbReference>
<dbReference type="GO" id="GO:0016706">
    <property type="term" value="F:2-oxoglutarate-dependent dioxygenase activity"/>
    <property type="evidence" value="ECO:0007669"/>
    <property type="project" value="UniProtKB-ARBA"/>
</dbReference>
<dbReference type="OrthoDB" id="9796766at2"/>
<dbReference type="Gene3D" id="2.60.120.620">
    <property type="entry name" value="q2cbj1_9rhob like domain"/>
    <property type="match status" value="1"/>
</dbReference>
<gene>
    <name evidence="3" type="ORF">E1298_02955</name>
</gene>
<dbReference type="PANTHER" id="PTHR20883">
    <property type="entry name" value="PHYTANOYL-COA DIOXYGENASE DOMAIN CONTAINING 1"/>
    <property type="match status" value="1"/>
</dbReference>
<keyword evidence="1" id="KW-0479">Metal-binding</keyword>
<evidence type="ECO:0008006" key="5">
    <source>
        <dbReference type="Google" id="ProtNLM"/>
    </source>
</evidence>
<dbReference type="AlphaFoldDB" id="A0A4R5CAQ5"/>
<dbReference type="Proteomes" id="UP000294513">
    <property type="component" value="Unassembled WGS sequence"/>
</dbReference>
<dbReference type="InterPro" id="IPR008775">
    <property type="entry name" value="Phytyl_CoA_dOase-like"/>
</dbReference>
<proteinExistence type="predicted"/>
<dbReference type="PANTHER" id="PTHR20883:SF15">
    <property type="entry name" value="PHYTANOYL-COA DIOXYGENASE DOMAIN-CONTAINING PROTEIN 1"/>
    <property type="match status" value="1"/>
</dbReference>
<keyword evidence="2" id="KW-0408">Iron</keyword>
<reference evidence="3 4" key="1">
    <citation type="submission" date="2019-03" db="EMBL/GenBank/DDBJ databases">
        <title>Draft genome sequences of novel Actinobacteria.</title>
        <authorList>
            <person name="Sahin N."/>
            <person name="Ay H."/>
            <person name="Saygin H."/>
        </authorList>
    </citation>
    <scope>NUCLEOTIDE SEQUENCE [LARGE SCALE GENOMIC DNA]</scope>
    <source>
        <strain evidence="3 4">H3C3</strain>
    </source>
</reference>